<organism evidence="2 3">
    <name type="scientific">Noviluteimonas gilva</name>
    <dbReference type="NCBI Taxonomy" id="2682097"/>
    <lineage>
        <taxon>Bacteria</taxon>
        <taxon>Pseudomonadati</taxon>
        <taxon>Pseudomonadota</taxon>
        <taxon>Gammaproteobacteria</taxon>
        <taxon>Lysobacterales</taxon>
        <taxon>Lysobacteraceae</taxon>
        <taxon>Noviluteimonas</taxon>
    </lineage>
</organism>
<accession>A0A7C9HVE4</accession>
<feature type="transmembrane region" description="Helical" evidence="1">
    <location>
        <begin position="31"/>
        <end position="50"/>
    </location>
</feature>
<dbReference type="Proteomes" id="UP000479692">
    <property type="component" value="Unassembled WGS sequence"/>
</dbReference>
<keyword evidence="1" id="KW-0472">Membrane</keyword>
<keyword evidence="1" id="KW-1133">Transmembrane helix</keyword>
<dbReference type="EMBL" id="WOXT01000002">
    <property type="protein sequence ID" value="MUV14378.1"/>
    <property type="molecule type" value="Genomic_DNA"/>
</dbReference>
<comment type="caution">
    <text evidence="2">The sequence shown here is derived from an EMBL/GenBank/DDBJ whole genome shotgun (WGS) entry which is preliminary data.</text>
</comment>
<gene>
    <name evidence="2" type="ORF">GN331_09185</name>
</gene>
<keyword evidence="3" id="KW-1185">Reference proteome</keyword>
<keyword evidence="1" id="KW-0812">Transmembrane</keyword>
<dbReference type="AlphaFoldDB" id="A0A7C9HVE4"/>
<dbReference type="RefSeq" id="WP_156641670.1">
    <property type="nucleotide sequence ID" value="NZ_WOXT01000002.1"/>
</dbReference>
<evidence type="ECO:0000313" key="3">
    <source>
        <dbReference type="Proteomes" id="UP000479692"/>
    </source>
</evidence>
<reference evidence="2 3" key="1">
    <citation type="submission" date="2019-12" db="EMBL/GenBank/DDBJ databases">
        <authorList>
            <person name="Xu J."/>
        </authorList>
    </citation>
    <scope>NUCLEOTIDE SEQUENCE [LARGE SCALE GENOMIC DNA]</scope>
    <source>
        <strain evidence="2 3">HX-5-24</strain>
    </source>
</reference>
<sequence length="72" mass="8184">MPWLRWLLAAFAIASPVIFLAHMLRDRPLHYAISEALVWGGITAWVYVVGRIYNARRGRKCALCEEPSRGGE</sequence>
<proteinExistence type="predicted"/>
<evidence type="ECO:0000256" key="1">
    <source>
        <dbReference type="SAM" id="Phobius"/>
    </source>
</evidence>
<evidence type="ECO:0000313" key="2">
    <source>
        <dbReference type="EMBL" id="MUV14378.1"/>
    </source>
</evidence>
<name>A0A7C9HVE4_9GAMM</name>
<protein>
    <submittedName>
        <fullName evidence="2">Uncharacterized protein</fullName>
    </submittedName>
</protein>